<dbReference type="Gene3D" id="3.40.50.1460">
    <property type="match status" value="1"/>
</dbReference>
<evidence type="ECO:0000313" key="5">
    <source>
        <dbReference type="EMBL" id="ALG09697.1"/>
    </source>
</evidence>
<proteinExistence type="predicted"/>
<dbReference type="GO" id="GO:0006508">
    <property type="term" value="P:proteolysis"/>
    <property type="evidence" value="ECO:0007669"/>
    <property type="project" value="InterPro"/>
</dbReference>
<accession>A0A0N9HR81</accession>
<evidence type="ECO:0000313" key="6">
    <source>
        <dbReference type="Proteomes" id="UP000063699"/>
    </source>
</evidence>
<keyword evidence="6" id="KW-1185">Reference proteome</keyword>
<dbReference type="InterPro" id="IPR011047">
    <property type="entry name" value="Quinoprotein_ADH-like_sf"/>
</dbReference>
<evidence type="ECO:0000256" key="3">
    <source>
        <dbReference type="PROSITE-ProRule" id="PRU00221"/>
    </source>
</evidence>
<dbReference type="InterPro" id="IPR011600">
    <property type="entry name" value="Pept_C14_caspase"/>
</dbReference>
<organism evidence="5 6">
    <name type="scientific">Kibdelosporangium phytohabitans</name>
    <dbReference type="NCBI Taxonomy" id="860235"/>
    <lineage>
        <taxon>Bacteria</taxon>
        <taxon>Bacillati</taxon>
        <taxon>Actinomycetota</taxon>
        <taxon>Actinomycetes</taxon>
        <taxon>Pseudonocardiales</taxon>
        <taxon>Pseudonocardiaceae</taxon>
        <taxon>Kibdelosporangium</taxon>
    </lineage>
</organism>
<gene>
    <name evidence="5" type="ORF">AOZ06_24830</name>
</gene>
<dbReference type="OrthoDB" id="218695at2"/>
<name>A0A0N9HR81_9PSEU</name>
<feature type="domain" description="Peptidase C14 caspase" evidence="4">
    <location>
        <begin position="7"/>
        <end position="216"/>
    </location>
</feature>
<sequence>MAQKFLIAVGTSDYGDLSLPFTTHDVDRIVRLFTRFGYERALPGLERDPGTDVLRREFGRWLRDRHEDDVVVFYFAGHGAKAADDGRHYLLCRDSEFDALASTALATDDLVRLWAEAGEPVAGILFVFDVCYAGAGLRQVEILAKEIAATGRRLDGLWVLAAARARDEAEESLFADAFERAIDTAKAGQRPSHLAIDDLVDAVNADLAARERSQRAVCYPRFTLTLPAFVPNPKFWPDAPAEGVDLATQRRLRRLDLSRHFEPRSRGVERGTDAGDFFTGRTAVLAELTGWLSAPAGDGRARVVTGSPGAGKSAVLGRLVVRSGDRVDLAVHARQLRVDQAVAAIAGELGVAAADPGDVLEALHARPAEQPFVLVVDAVDEAAEPGPIARELLRPMASLPGVRLVAGVRPEYLPSLRPAIVVLDLDRPEYTDTADIADYVTKLLLADELPTPYRSDHALAMAVAAGVAERARHNFLVARMHALRLVYASEPVDVRVPGWHTALRSDIGEVFDEYLSRLGEHADRARRLLTAVAYAEGEGLPWDDIWAPLAAALSGTPCVDEDIAWLLDNASSYVVETTEHDRSTYRLYHQALADHLRRRLPAKEAQRRIVRTLRAEDPFDAHPYVRTHLARHAVAAGMLDQLIADPAFVLAAEKSVLLPVLSEVTTDQGRLIASVVERAASDLPDASQLQLIARRYGANEFADRVPGLTWHVPWADVVPRSAHRVIGHGNVAALDIVTLPEHGDVAVVAFRNGVIALISIENAQVIEQIQLSGAVDLAVEKLADGRDVVFVNDGGRLWRWDVTSFTVTATEIYARSSIAVTTATDGTVVAVVASGSDLQVHDVATARKIRTLQLDRRKVGHGAKFLTGVAAATQNGRTIVVAWHAFRSGPDDCGVLSAWDLATGTWRQLSMRAEFHPGQVVITALHDPPCLAVSDGISLIDCATGARLQSGGVKMLATGTLESGQTAMISDYGVVRLLDDLLGSPAEAVKPRVQQLAGHDGVLTSVAFSRLADGRDVVISAGTDRIIRRWDVRLTADAAHSSLPRPPRVTAVAIHGTHVVSGDSRGELVVRDLADGSTIAGPVRLPGAVARSLQFTDLGDGRQIVAASDHGDLIVWRPDRPDAVTTLPAVGCRAEVVELPDVRRVVVSVDDYGDLSAHDLADGTPLFDPVNTGHGIEPVMRTAVLATSDVVVVVADGVSPLQVRNVGDGRLRGEIGLPGWVFSAGCATLDDGRVVAVIVSPTGFSLVDLDRVSLVGTIEDGEVLNHGVVTTLADGRILLAGLAGYPADALKVWDFRTMALQHTINLPVRANDMAMSVDGTIVLATENGLLTIAV</sequence>
<dbReference type="Gene3D" id="2.130.10.10">
    <property type="entry name" value="YVTN repeat-like/Quinoprotein amine dehydrogenase"/>
    <property type="match status" value="2"/>
</dbReference>
<dbReference type="SUPFAM" id="SSF52129">
    <property type="entry name" value="Caspase-like"/>
    <property type="match status" value="1"/>
</dbReference>
<dbReference type="KEGG" id="kphy:AOZ06_24830"/>
<dbReference type="SMART" id="SM00320">
    <property type="entry name" value="WD40"/>
    <property type="match status" value="2"/>
</dbReference>
<keyword evidence="1 3" id="KW-0853">WD repeat</keyword>
<dbReference type="EMBL" id="CP012752">
    <property type="protein sequence ID" value="ALG09697.1"/>
    <property type="molecule type" value="Genomic_DNA"/>
</dbReference>
<evidence type="ECO:0000256" key="2">
    <source>
        <dbReference type="ARBA" id="ARBA00022737"/>
    </source>
</evidence>
<dbReference type="STRING" id="860235.AOZ06_24830"/>
<dbReference type="Proteomes" id="UP000063699">
    <property type="component" value="Chromosome"/>
</dbReference>
<evidence type="ECO:0000256" key="1">
    <source>
        <dbReference type="ARBA" id="ARBA00022574"/>
    </source>
</evidence>
<dbReference type="InterPro" id="IPR001680">
    <property type="entry name" value="WD40_rpt"/>
</dbReference>
<feature type="repeat" description="WD" evidence="3">
    <location>
        <begin position="996"/>
        <end position="1033"/>
    </location>
</feature>
<keyword evidence="2" id="KW-0677">Repeat</keyword>
<dbReference type="InterPro" id="IPR029030">
    <property type="entry name" value="Caspase-like_dom_sf"/>
</dbReference>
<reference evidence="5 6" key="1">
    <citation type="submission" date="2015-07" db="EMBL/GenBank/DDBJ databases">
        <title>Genome sequencing of Kibdelosporangium phytohabitans.</title>
        <authorList>
            <person name="Qin S."/>
            <person name="Xing K."/>
        </authorList>
    </citation>
    <scope>NUCLEOTIDE SEQUENCE [LARGE SCALE GENOMIC DNA]</scope>
    <source>
        <strain evidence="5 6">KLBMP1111</strain>
    </source>
</reference>
<dbReference type="PANTHER" id="PTHR22847:SF637">
    <property type="entry name" value="WD REPEAT DOMAIN 5B"/>
    <property type="match status" value="1"/>
</dbReference>
<dbReference type="SUPFAM" id="SSF50998">
    <property type="entry name" value="Quinoprotein alcohol dehydrogenase-like"/>
    <property type="match status" value="2"/>
</dbReference>
<dbReference type="RefSeq" id="WP_054291601.1">
    <property type="nucleotide sequence ID" value="NZ_CP012752.1"/>
</dbReference>
<evidence type="ECO:0000259" key="4">
    <source>
        <dbReference type="Pfam" id="PF00656"/>
    </source>
</evidence>
<protein>
    <recommendedName>
        <fullName evidence="4">Peptidase C14 caspase domain-containing protein</fullName>
    </recommendedName>
</protein>
<dbReference type="InterPro" id="IPR015943">
    <property type="entry name" value="WD40/YVTN_repeat-like_dom_sf"/>
</dbReference>
<dbReference type="SUPFAM" id="SSF52540">
    <property type="entry name" value="P-loop containing nucleoside triphosphate hydrolases"/>
    <property type="match status" value="1"/>
</dbReference>
<dbReference type="GO" id="GO:0004197">
    <property type="term" value="F:cysteine-type endopeptidase activity"/>
    <property type="evidence" value="ECO:0007669"/>
    <property type="project" value="InterPro"/>
</dbReference>
<dbReference type="PROSITE" id="PS50082">
    <property type="entry name" value="WD_REPEATS_2"/>
    <property type="match status" value="1"/>
</dbReference>
<dbReference type="InterPro" id="IPR027417">
    <property type="entry name" value="P-loop_NTPase"/>
</dbReference>
<dbReference type="PANTHER" id="PTHR22847">
    <property type="entry name" value="WD40 REPEAT PROTEIN"/>
    <property type="match status" value="1"/>
</dbReference>
<dbReference type="Pfam" id="PF00656">
    <property type="entry name" value="Peptidase_C14"/>
    <property type="match status" value="1"/>
</dbReference>
<dbReference type="PROSITE" id="PS50294">
    <property type="entry name" value="WD_REPEATS_REGION"/>
    <property type="match status" value="1"/>
</dbReference>